<proteinExistence type="predicted"/>
<feature type="compositionally biased region" description="Polar residues" evidence="2">
    <location>
        <begin position="228"/>
        <end position="237"/>
    </location>
</feature>
<dbReference type="OrthoDB" id="542456at2759"/>
<dbReference type="GeneID" id="66051919"/>
<dbReference type="Gramene" id="PNW87859">
    <property type="protein sequence ID" value="PNW87859"/>
    <property type="gene ID" value="CHLRE_01g004800v5"/>
</dbReference>
<dbReference type="RefSeq" id="XP_042928087.1">
    <property type="nucleotide sequence ID" value="XM_043058173.1"/>
</dbReference>
<gene>
    <name evidence="3" type="ORF">CHLRE_01g004800v5</name>
</gene>
<feature type="compositionally biased region" description="Basic residues" evidence="2">
    <location>
        <begin position="44"/>
        <end position="58"/>
    </location>
</feature>
<feature type="region of interest" description="Disordered" evidence="2">
    <location>
        <begin position="21"/>
        <end position="58"/>
    </location>
</feature>
<evidence type="ECO:0000313" key="4">
    <source>
        <dbReference type="Proteomes" id="UP000006906"/>
    </source>
</evidence>
<dbReference type="EMBL" id="CM008962">
    <property type="protein sequence ID" value="PNW87859.1"/>
    <property type="molecule type" value="Genomic_DNA"/>
</dbReference>
<organism evidence="3 4">
    <name type="scientific">Chlamydomonas reinhardtii</name>
    <name type="common">Chlamydomonas smithii</name>
    <dbReference type="NCBI Taxonomy" id="3055"/>
    <lineage>
        <taxon>Eukaryota</taxon>
        <taxon>Viridiplantae</taxon>
        <taxon>Chlorophyta</taxon>
        <taxon>core chlorophytes</taxon>
        <taxon>Chlorophyceae</taxon>
        <taxon>CS clade</taxon>
        <taxon>Chlamydomonadales</taxon>
        <taxon>Chlamydomonadaceae</taxon>
        <taxon>Chlamydomonas</taxon>
    </lineage>
</organism>
<dbReference type="KEGG" id="cre:CHLRE_01g004800v5"/>
<sequence>MEVATIGRAAGQLVFGAQQPSKAITWGPGPSSAPADNKSSQSKKGAKPARPRGGKRPLRRIAIELDQLEVEVKAKLEELQKAESEHQRLANRLKVLETVIPVRERELNFLCQQASQALRGPVPLPALPAPPRIVELPPSLPGSPCDSLDVDALLFTHEDLSGDIFDVPPIVDSPATESTEPQAVGGPAGSPSTSVPPPLVGQQQPTSSISSGSDASGEKIEPLLEPMSSGSSVFSTPTPREVADEQLARALAGFRDLWSNWLRDAGLLLHSHDARPQDPGPELKLLRMRQQLMPKMHALRQEYPCLSKAVFMYNLETGEREGAPVSHWAAVARSMALSPDQLAACLAALTIYRERAAPALAERERLANEVVAGLRAVCGGGSAAAAAAAEPAAVEATPEAVLRLCEGTEVLSRNIGAEGQAIDIVKDFLSNGVMSVVQLARIAVLSYPWFPDALALLTTLEELHLRQQQQQAAEAEAAADAVAATIMS</sequence>
<accession>A0A2K3E4Z0</accession>
<name>A0A2K3E4Z0_CHLRE</name>
<evidence type="ECO:0000313" key="3">
    <source>
        <dbReference type="EMBL" id="PNW87859.1"/>
    </source>
</evidence>
<keyword evidence="1" id="KW-0175">Coiled coil</keyword>
<feature type="region of interest" description="Disordered" evidence="2">
    <location>
        <begin position="166"/>
        <end position="237"/>
    </location>
</feature>
<protein>
    <submittedName>
        <fullName evidence="3">Uncharacterized protein</fullName>
    </submittedName>
</protein>
<evidence type="ECO:0000256" key="1">
    <source>
        <dbReference type="SAM" id="Coils"/>
    </source>
</evidence>
<feature type="coiled-coil region" evidence="1">
    <location>
        <begin position="58"/>
        <end position="99"/>
    </location>
</feature>
<dbReference type="AlphaFoldDB" id="A0A2K3E4Z0"/>
<dbReference type="InParanoid" id="A0A2K3E4Z0"/>
<evidence type="ECO:0000256" key="2">
    <source>
        <dbReference type="SAM" id="MobiDB-lite"/>
    </source>
</evidence>
<dbReference type="ExpressionAtlas" id="A0A2K3E4Z0">
    <property type="expression patterns" value="baseline and differential"/>
</dbReference>
<keyword evidence="4" id="KW-1185">Reference proteome</keyword>
<dbReference type="PaxDb" id="3055-EDO97220"/>
<dbReference type="Proteomes" id="UP000006906">
    <property type="component" value="Chromosome 1"/>
</dbReference>
<reference evidence="3 4" key="1">
    <citation type="journal article" date="2007" name="Science">
        <title>The Chlamydomonas genome reveals the evolution of key animal and plant functions.</title>
        <authorList>
            <person name="Merchant S.S."/>
            <person name="Prochnik S.E."/>
            <person name="Vallon O."/>
            <person name="Harris E.H."/>
            <person name="Karpowicz S.J."/>
            <person name="Witman G.B."/>
            <person name="Terry A."/>
            <person name="Salamov A."/>
            <person name="Fritz-Laylin L.K."/>
            <person name="Marechal-Drouard L."/>
            <person name="Marshall W.F."/>
            <person name="Qu L.H."/>
            <person name="Nelson D.R."/>
            <person name="Sanderfoot A.A."/>
            <person name="Spalding M.H."/>
            <person name="Kapitonov V.V."/>
            <person name="Ren Q."/>
            <person name="Ferris P."/>
            <person name="Lindquist E."/>
            <person name="Shapiro H."/>
            <person name="Lucas S.M."/>
            <person name="Grimwood J."/>
            <person name="Schmutz J."/>
            <person name="Cardol P."/>
            <person name="Cerutti H."/>
            <person name="Chanfreau G."/>
            <person name="Chen C.L."/>
            <person name="Cognat V."/>
            <person name="Croft M.T."/>
            <person name="Dent R."/>
            <person name="Dutcher S."/>
            <person name="Fernandez E."/>
            <person name="Fukuzawa H."/>
            <person name="Gonzalez-Ballester D."/>
            <person name="Gonzalez-Halphen D."/>
            <person name="Hallmann A."/>
            <person name="Hanikenne M."/>
            <person name="Hippler M."/>
            <person name="Inwood W."/>
            <person name="Jabbari K."/>
            <person name="Kalanon M."/>
            <person name="Kuras R."/>
            <person name="Lefebvre P.A."/>
            <person name="Lemaire S.D."/>
            <person name="Lobanov A.V."/>
            <person name="Lohr M."/>
            <person name="Manuell A."/>
            <person name="Meier I."/>
            <person name="Mets L."/>
            <person name="Mittag M."/>
            <person name="Mittelmeier T."/>
            <person name="Moroney J.V."/>
            <person name="Moseley J."/>
            <person name="Napoli C."/>
            <person name="Nedelcu A.M."/>
            <person name="Niyogi K."/>
            <person name="Novoselov S.V."/>
            <person name="Paulsen I.T."/>
            <person name="Pazour G."/>
            <person name="Purton S."/>
            <person name="Ral J.P."/>
            <person name="Riano-Pachon D.M."/>
            <person name="Riekhof W."/>
            <person name="Rymarquis L."/>
            <person name="Schroda M."/>
            <person name="Stern D."/>
            <person name="Umen J."/>
            <person name="Willows R."/>
            <person name="Wilson N."/>
            <person name="Zimmer S.L."/>
            <person name="Allmer J."/>
            <person name="Balk J."/>
            <person name="Bisova K."/>
            <person name="Chen C.J."/>
            <person name="Elias M."/>
            <person name="Gendler K."/>
            <person name="Hauser C."/>
            <person name="Lamb M.R."/>
            <person name="Ledford H."/>
            <person name="Long J.C."/>
            <person name="Minagawa J."/>
            <person name="Page M.D."/>
            <person name="Pan J."/>
            <person name="Pootakham W."/>
            <person name="Roje S."/>
            <person name="Rose A."/>
            <person name="Stahlberg E."/>
            <person name="Terauchi A.M."/>
            <person name="Yang P."/>
            <person name="Ball S."/>
            <person name="Bowler C."/>
            <person name="Dieckmann C.L."/>
            <person name="Gladyshev V.N."/>
            <person name="Green P."/>
            <person name="Jorgensen R."/>
            <person name="Mayfield S."/>
            <person name="Mueller-Roeber B."/>
            <person name="Rajamani S."/>
            <person name="Sayre R.T."/>
            <person name="Brokstein P."/>
            <person name="Dubchak I."/>
            <person name="Goodstein D."/>
            <person name="Hornick L."/>
            <person name="Huang Y.W."/>
            <person name="Jhaveri J."/>
            <person name="Luo Y."/>
            <person name="Martinez D."/>
            <person name="Ngau W.C."/>
            <person name="Otillar B."/>
            <person name="Poliakov A."/>
            <person name="Porter A."/>
            <person name="Szajkowski L."/>
            <person name="Werner G."/>
            <person name="Zhou K."/>
            <person name="Grigoriev I.V."/>
            <person name="Rokhsar D.S."/>
            <person name="Grossman A.R."/>
        </authorList>
    </citation>
    <scope>NUCLEOTIDE SEQUENCE [LARGE SCALE GENOMIC DNA]</scope>
    <source>
        <strain evidence="4">CC-503</strain>
    </source>
</reference>